<gene>
    <name evidence="5" type="ORF">SAMN02745223_03030</name>
</gene>
<dbReference type="Proteomes" id="UP000184533">
    <property type="component" value="Unassembled WGS sequence"/>
</dbReference>
<keyword evidence="2" id="KW-0132">Cell division</keyword>
<dbReference type="EMBL" id="FQVC01000009">
    <property type="protein sequence ID" value="SHF57435.1"/>
    <property type="molecule type" value="Genomic_DNA"/>
</dbReference>
<accession>A0A1M5CRS6</accession>
<name>A0A1M5CRS6_9HYPH</name>
<keyword evidence="4" id="KW-0131">Cell cycle</keyword>
<dbReference type="GO" id="GO:0051301">
    <property type="term" value="P:cell division"/>
    <property type="evidence" value="ECO:0007669"/>
    <property type="project" value="UniProtKB-KW"/>
</dbReference>
<dbReference type="InterPro" id="IPR036388">
    <property type="entry name" value="WH-like_DNA-bd_sf"/>
</dbReference>
<evidence type="ECO:0000313" key="5">
    <source>
        <dbReference type="EMBL" id="SHF57435.1"/>
    </source>
</evidence>
<keyword evidence="1" id="KW-0963">Cytoplasm</keyword>
<dbReference type="PANTHER" id="PTHR34298:SF2">
    <property type="entry name" value="SEGREGATION AND CONDENSATION PROTEIN B"/>
    <property type="match status" value="1"/>
</dbReference>
<dbReference type="OrthoDB" id="9806226at2"/>
<proteinExistence type="predicted"/>
<dbReference type="RefSeq" id="WP_052950534.1">
    <property type="nucleotide sequence ID" value="NZ_FQVC01000009.1"/>
</dbReference>
<dbReference type="SUPFAM" id="SSF46785">
    <property type="entry name" value="Winged helix' DNA-binding domain"/>
    <property type="match status" value="2"/>
</dbReference>
<protein>
    <submittedName>
        <fullName evidence="5">Segregation and condensation protein B</fullName>
    </submittedName>
</protein>
<evidence type="ECO:0000256" key="3">
    <source>
        <dbReference type="ARBA" id="ARBA00022829"/>
    </source>
</evidence>
<sequence>MARRKRTDAEPPIFDAELADMPTDLRWREWMNRIEAVLFAAPKPVEREVLARVIGRDASIDLLIDDIREALRGKPYDVVGVAGGWAFRTRTAYADAIAASAAVPDRGVDLTQNEAMVLVSIAYHQPVTRAGVSEILGREVSRDVIGALRDKNMITAGPRSPTAGAPFTYVTTKVFLEHFGLDTLRDLPGLEELEDAGLLKAAGSTTMTLPIAHDELENVELRDRDV</sequence>
<dbReference type="PANTHER" id="PTHR34298">
    <property type="entry name" value="SEGREGATION AND CONDENSATION PROTEIN B"/>
    <property type="match status" value="1"/>
</dbReference>
<keyword evidence="3" id="KW-0159">Chromosome partition</keyword>
<evidence type="ECO:0000256" key="1">
    <source>
        <dbReference type="ARBA" id="ARBA00022490"/>
    </source>
</evidence>
<dbReference type="InterPro" id="IPR005234">
    <property type="entry name" value="ScpB_csome_segregation"/>
</dbReference>
<dbReference type="InterPro" id="IPR036390">
    <property type="entry name" value="WH_DNA-bd_sf"/>
</dbReference>
<dbReference type="PIRSF" id="PIRSF019345">
    <property type="entry name" value="ScpB"/>
    <property type="match status" value="1"/>
</dbReference>
<dbReference type="Gene3D" id="1.10.10.10">
    <property type="entry name" value="Winged helix-like DNA-binding domain superfamily/Winged helix DNA-binding domain"/>
    <property type="match status" value="2"/>
</dbReference>
<evidence type="ECO:0000313" key="6">
    <source>
        <dbReference type="Proteomes" id="UP000184533"/>
    </source>
</evidence>
<evidence type="ECO:0000256" key="4">
    <source>
        <dbReference type="ARBA" id="ARBA00023306"/>
    </source>
</evidence>
<dbReference type="Pfam" id="PF04079">
    <property type="entry name" value="SMC_ScpB"/>
    <property type="match status" value="1"/>
</dbReference>
<dbReference type="GO" id="GO:0051304">
    <property type="term" value="P:chromosome separation"/>
    <property type="evidence" value="ECO:0007669"/>
    <property type="project" value="InterPro"/>
</dbReference>
<reference evidence="5 6" key="1">
    <citation type="submission" date="2016-11" db="EMBL/GenBank/DDBJ databases">
        <authorList>
            <person name="Jaros S."/>
            <person name="Januszkiewicz K."/>
            <person name="Wedrychowicz H."/>
        </authorList>
    </citation>
    <scope>NUCLEOTIDE SEQUENCE [LARGE SCALE GENOMIC DNA]</scope>
    <source>
        <strain evidence="5 6">DSM 17137</strain>
    </source>
</reference>
<organism evidence="5 6">
    <name type="scientific">Devosia limi DSM 17137</name>
    <dbReference type="NCBI Taxonomy" id="1121477"/>
    <lineage>
        <taxon>Bacteria</taxon>
        <taxon>Pseudomonadati</taxon>
        <taxon>Pseudomonadota</taxon>
        <taxon>Alphaproteobacteria</taxon>
        <taxon>Hyphomicrobiales</taxon>
        <taxon>Devosiaceae</taxon>
        <taxon>Devosia</taxon>
    </lineage>
</organism>
<evidence type="ECO:0000256" key="2">
    <source>
        <dbReference type="ARBA" id="ARBA00022618"/>
    </source>
</evidence>
<dbReference type="AlphaFoldDB" id="A0A1M5CRS6"/>